<proteinExistence type="predicted"/>
<sequence>MDKRNGSRTRTSMPGQATESRDSMLRQVIAGLEELPNDASFTQIKAVLDLAALRTVPDPIRRRALEVFGGEEKTGEWLTTKIAVLGGQTPMDILISTEGEKEVLAILDRIEHGVFS</sequence>
<comment type="caution">
    <text evidence="3">The sequence shown here is derived from an EMBL/GenBank/DDBJ whole genome shotgun (WGS) entry which is preliminary data.</text>
</comment>
<keyword evidence="4" id="KW-1185">Reference proteome</keyword>
<protein>
    <submittedName>
        <fullName evidence="3">DUF2384 domain-containing protein</fullName>
    </submittedName>
</protein>
<dbReference type="InterPro" id="IPR024467">
    <property type="entry name" value="Xre/MbcA/ParS-like_toxin-bd"/>
</dbReference>
<evidence type="ECO:0000256" key="1">
    <source>
        <dbReference type="SAM" id="MobiDB-lite"/>
    </source>
</evidence>
<accession>A0A550JG77</accession>
<feature type="region of interest" description="Disordered" evidence="1">
    <location>
        <begin position="1"/>
        <end position="22"/>
    </location>
</feature>
<reference evidence="3 4" key="1">
    <citation type="submission" date="2019-07" db="EMBL/GenBank/DDBJ databases">
        <title>Insights of Desulfuromonas acetexigens electromicrobiology.</title>
        <authorList>
            <person name="Katuri K."/>
            <person name="Sapireddy V."/>
            <person name="Shaw D.R."/>
            <person name="Saikaly P."/>
        </authorList>
    </citation>
    <scope>NUCLEOTIDE SEQUENCE [LARGE SCALE GENOMIC DNA]</scope>
    <source>
        <strain evidence="3 4">2873</strain>
    </source>
</reference>
<dbReference type="Pfam" id="PF09722">
    <property type="entry name" value="Xre_MbcA_ParS_C"/>
    <property type="match status" value="1"/>
</dbReference>
<evidence type="ECO:0000313" key="4">
    <source>
        <dbReference type="Proteomes" id="UP000317155"/>
    </source>
</evidence>
<feature type="compositionally biased region" description="Polar residues" evidence="1">
    <location>
        <begin position="8"/>
        <end position="18"/>
    </location>
</feature>
<organism evidence="3 4">
    <name type="scientific">Trichloromonas acetexigens</name>
    <dbReference type="NCBI Taxonomy" id="38815"/>
    <lineage>
        <taxon>Bacteria</taxon>
        <taxon>Pseudomonadati</taxon>
        <taxon>Thermodesulfobacteriota</taxon>
        <taxon>Desulfuromonadia</taxon>
        <taxon>Desulfuromonadales</taxon>
        <taxon>Trichloromonadaceae</taxon>
        <taxon>Trichloromonas</taxon>
    </lineage>
</organism>
<evidence type="ECO:0000259" key="2">
    <source>
        <dbReference type="Pfam" id="PF09722"/>
    </source>
</evidence>
<feature type="domain" description="Antitoxin Xre/MbcA/ParS-like toxin-binding" evidence="2">
    <location>
        <begin position="64"/>
        <end position="113"/>
    </location>
</feature>
<gene>
    <name evidence="3" type="ORF">FL622_06455</name>
</gene>
<evidence type="ECO:0000313" key="3">
    <source>
        <dbReference type="EMBL" id="TRO82216.1"/>
    </source>
</evidence>
<dbReference type="Proteomes" id="UP000317155">
    <property type="component" value="Unassembled WGS sequence"/>
</dbReference>
<dbReference type="EMBL" id="VJVV01000004">
    <property type="protein sequence ID" value="TRO82216.1"/>
    <property type="molecule type" value="Genomic_DNA"/>
</dbReference>
<name>A0A550JG77_9BACT</name>
<dbReference type="AlphaFoldDB" id="A0A550JG77"/>
<dbReference type="OrthoDB" id="428683at2"/>